<protein>
    <submittedName>
        <fullName evidence="2">Uncharacterized protein</fullName>
    </submittedName>
</protein>
<evidence type="ECO:0000313" key="2">
    <source>
        <dbReference type="EMBL" id="KVP98167.1"/>
    </source>
</evidence>
<keyword evidence="1" id="KW-0812">Transmembrane</keyword>
<dbReference type="Proteomes" id="UP000056453">
    <property type="component" value="Unassembled WGS sequence"/>
</dbReference>
<dbReference type="AlphaFoldDB" id="A0AAW3MU76"/>
<dbReference type="EMBL" id="LPBJ01000047">
    <property type="protein sequence ID" value="KVP98167.1"/>
    <property type="molecule type" value="Genomic_DNA"/>
</dbReference>
<feature type="transmembrane region" description="Helical" evidence="1">
    <location>
        <begin position="62"/>
        <end position="80"/>
    </location>
</feature>
<name>A0AAW3MU76_9BURK</name>
<keyword evidence="1" id="KW-1133">Transmembrane helix</keyword>
<evidence type="ECO:0000256" key="1">
    <source>
        <dbReference type="SAM" id="Phobius"/>
    </source>
</evidence>
<organism evidence="2 3">
    <name type="scientific">Burkholderia ubonensis</name>
    <dbReference type="NCBI Taxonomy" id="101571"/>
    <lineage>
        <taxon>Bacteria</taxon>
        <taxon>Pseudomonadati</taxon>
        <taxon>Pseudomonadota</taxon>
        <taxon>Betaproteobacteria</taxon>
        <taxon>Burkholderiales</taxon>
        <taxon>Burkholderiaceae</taxon>
        <taxon>Burkholderia</taxon>
        <taxon>Burkholderia cepacia complex</taxon>
    </lineage>
</organism>
<keyword evidence="1" id="KW-0472">Membrane</keyword>
<keyword evidence="3" id="KW-1185">Reference proteome</keyword>
<dbReference type="RefSeq" id="WP_059925237.1">
    <property type="nucleotide sequence ID" value="NZ_LPBG01000047.1"/>
</dbReference>
<gene>
    <name evidence="2" type="ORF">WJ96_06235</name>
</gene>
<proteinExistence type="predicted"/>
<sequence length="116" mass="13170">MNFRLFNYMRGINSLVTCWAYRPYEEAAREAVELARRRSIQCGITQEVALGLGFRECMAGQVGFACCYIAWMAGLLLLAANHAAPEWVMCLMAVVPGATLMSSLWLERRMRARWSI</sequence>
<reference evidence="2 3" key="1">
    <citation type="submission" date="2015-11" db="EMBL/GenBank/DDBJ databases">
        <title>Expanding the genomic diversity of Burkholderia species for the development of highly accurate diagnostics.</title>
        <authorList>
            <person name="Sahl J."/>
            <person name="Keim P."/>
            <person name="Wagner D."/>
        </authorList>
    </citation>
    <scope>NUCLEOTIDE SEQUENCE [LARGE SCALE GENOMIC DNA]</scope>
    <source>
        <strain evidence="2 3">MSMB1808WGS</strain>
    </source>
</reference>
<accession>A0AAW3MU76</accession>
<feature type="transmembrane region" description="Helical" evidence="1">
    <location>
        <begin position="86"/>
        <end position="106"/>
    </location>
</feature>
<comment type="caution">
    <text evidence="2">The sequence shown here is derived from an EMBL/GenBank/DDBJ whole genome shotgun (WGS) entry which is preliminary data.</text>
</comment>
<evidence type="ECO:0000313" key="3">
    <source>
        <dbReference type="Proteomes" id="UP000056453"/>
    </source>
</evidence>